<dbReference type="Gene3D" id="1.10.10.10">
    <property type="entry name" value="Winged helix-like DNA-binding domain superfamily/Winged helix DNA-binding domain"/>
    <property type="match status" value="1"/>
</dbReference>
<evidence type="ECO:0000313" key="7">
    <source>
        <dbReference type="Proteomes" id="UP000006304"/>
    </source>
</evidence>
<evidence type="ECO:0000256" key="3">
    <source>
        <dbReference type="ARBA" id="ARBA00023163"/>
    </source>
</evidence>
<dbReference type="SUPFAM" id="SSF55781">
    <property type="entry name" value="GAF domain-like"/>
    <property type="match status" value="1"/>
</dbReference>
<evidence type="ECO:0000259" key="5">
    <source>
        <dbReference type="PROSITE" id="PS51078"/>
    </source>
</evidence>
<reference evidence="6 7" key="1">
    <citation type="journal article" date="2012" name="J. Bacteriol.">
        <title>Complete genome sequence of Nocardia brasiliensis HUJEG-1.</title>
        <authorList>
            <person name="Vera-Cabrera L."/>
            <person name="Ortiz-Lopez R."/>
            <person name="Elizondo-Gonzalez R."/>
            <person name="Perez-Maya A.A."/>
            <person name="Ocampo-Candiani J."/>
        </authorList>
    </citation>
    <scope>NUCLEOTIDE SEQUENCE [LARGE SCALE GENOMIC DNA]</scope>
    <source>
        <strain evidence="7">ATCC 700358</strain>
    </source>
</reference>
<dbReference type="GO" id="GO:0045892">
    <property type="term" value="P:negative regulation of DNA-templated transcription"/>
    <property type="evidence" value="ECO:0007669"/>
    <property type="project" value="TreeGrafter"/>
</dbReference>
<keyword evidence="3" id="KW-0804">Transcription</keyword>
<dbReference type="PROSITE" id="PS51078">
    <property type="entry name" value="ICLR_ED"/>
    <property type="match status" value="1"/>
</dbReference>
<evidence type="ECO:0000259" key="4">
    <source>
        <dbReference type="PROSITE" id="PS51077"/>
    </source>
</evidence>
<evidence type="ECO:0000256" key="2">
    <source>
        <dbReference type="ARBA" id="ARBA00023125"/>
    </source>
</evidence>
<dbReference type="PANTHER" id="PTHR30136">
    <property type="entry name" value="HELIX-TURN-HELIX TRANSCRIPTIONAL REGULATOR, ICLR FAMILY"/>
    <property type="match status" value="1"/>
</dbReference>
<gene>
    <name evidence="6" type="ORF">O3I_023300</name>
</gene>
<keyword evidence="1" id="KW-0805">Transcription regulation</keyword>
<dbReference type="GO" id="GO:0003677">
    <property type="term" value="F:DNA binding"/>
    <property type="evidence" value="ECO:0007669"/>
    <property type="project" value="UniProtKB-KW"/>
</dbReference>
<dbReference type="Pfam" id="PF09339">
    <property type="entry name" value="HTH_IclR"/>
    <property type="match status" value="1"/>
</dbReference>
<dbReference type="eggNOG" id="COG1414">
    <property type="taxonomic scope" value="Bacteria"/>
</dbReference>
<dbReference type="AlphaFoldDB" id="K0F0C3"/>
<keyword evidence="7" id="KW-1185">Reference proteome</keyword>
<dbReference type="GO" id="GO:0003700">
    <property type="term" value="F:DNA-binding transcription factor activity"/>
    <property type="evidence" value="ECO:0007669"/>
    <property type="project" value="TreeGrafter"/>
</dbReference>
<dbReference type="Proteomes" id="UP000006304">
    <property type="component" value="Chromosome"/>
</dbReference>
<dbReference type="HOGENOM" id="CLU_062618_7_3_11"/>
<dbReference type="SUPFAM" id="SSF46785">
    <property type="entry name" value="Winged helix' DNA-binding domain"/>
    <property type="match status" value="1"/>
</dbReference>
<name>K0F0C3_NOCB7</name>
<dbReference type="STRING" id="1133849.O3I_023300"/>
<dbReference type="RefSeq" id="WP_014985470.1">
    <property type="nucleotide sequence ID" value="NC_018681.1"/>
</dbReference>
<dbReference type="EMBL" id="CP003876">
    <property type="protein sequence ID" value="AFU02615.1"/>
    <property type="molecule type" value="Genomic_DNA"/>
</dbReference>
<feature type="domain" description="IclR-ED" evidence="5">
    <location>
        <begin position="67"/>
        <end position="247"/>
    </location>
</feature>
<accession>K0F0C3</accession>
<feature type="domain" description="HTH iclR-type" evidence="4">
    <location>
        <begin position="6"/>
        <end position="66"/>
    </location>
</feature>
<dbReference type="KEGG" id="nbr:O3I_023300"/>
<sequence length="264" mass="28640">MPEQPEGLVARSARLLDLLGDQVEPVSPADLARRAELPKTTVWRLIRVLCANGLIEQQGPGYVVGQRLVRIAVPPPENRDLLRAAAVPFLVDLHVHTGATVSLGVLAGSQVRYTERIYGHAAARTPSFGQTFAPVHCTAIGKVLLAFALDQPADLLRAKSFDQMTSRTITDGAELKAHLARARSTGIATSDEEFTRGVRCVATPVMDRRRRPVAAIAIGDTVARFDIDTACALIRRTAFAVSVALRTGTHSGRTEPITRAHRYR</sequence>
<evidence type="ECO:0000256" key="1">
    <source>
        <dbReference type="ARBA" id="ARBA00023015"/>
    </source>
</evidence>
<keyword evidence="2" id="KW-0238">DNA-binding</keyword>
<dbReference type="PROSITE" id="PS51077">
    <property type="entry name" value="HTH_ICLR"/>
    <property type="match status" value="1"/>
</dbReference>
<dbReference type="PANTHER" id="PTHR30136:SF24">
    <property type="entry name" value="HTH-TYPE TRANSCRIPTIONAL REPRESSOR ALLR"/>
    <property type="match status" value="1"/>
</dbReference>
<evidence type="ECO:0000313" key="6">
    <source>
        <dbReference type="EMBL" id="AFU02615.1"/>
    </source>
</evidence>
<organism evidence="6 7">
    <name type="scientific">Nocardia brasiliensis (strain ATCC 700358 / HUJEG-1)</name>
    <dbReference type="NCBI Taxonomy" id="1133849"/>
    <lineage>
        <taxon>Bacteria</taxon>
        <taxon>Bacillati</taxon>
        <taxon>Actinomycetota</taxon>
        <taxon>Actinomycetes</taxon>
        <taxon>Mycobacteriales</taxon>
        <taxon>Nocardiaceae</taxon>
        <taxon>Nocardia</taxon>
    </lineage>
</organism>
<dbReference type="Gene3D" id="3.30.450.40">
    <property type="match status" value="1"/>
</dbReference>
<dbReference type="InterPro" id="IPR005471">
    <property type="entry name" value="Tscrpt_reg_IclR_N"/>
</dbReference>
<dbReference type="InterPro" id="IPR029016">
    <property type="entry name" value="GAF-like_dom_sf"/>
</dbReference>
<dbReference type="InterPro" id="IPR050707">
    <property type="entry name" value="HTH_MetabolicPath_Reg"/>
</dbReference>
<dbReference type="InterPro" id="IPR036388">
    <property type="entry name" value="WH-like_DNA-bd_sf"/>
</dbReference>
<dbReference type="SMART" id="SM00346">
    <property type="entry name" value="HTH_ICLR"/>
    <property type="match status" value="1"/>
</dbReference>
<proteinExistence type="predicted"/>
<dbReference type="Pfam" id="PF01614">
    <property type="entry name" value="IclR_C"/>
    <property type="match status" value="1"/>
</dbReference>
<dbReference type="InterPro" id="IPR014757">
    <property type="entry name" value="Tscrpt_reg_IclR_C"/>
</dbReference>
<dbReference type="InterPro" id="IPR036390">
    <property type="entry name" value="WH_DNA-bd_sf"/>
</dbReference>
<protein>
    <submittedName>
        <fullName evidence="6">Pectin degradation repressor protein kdgR</fullName>
    </submittedName>
</protein>